<dbReference type="WBParaSite" id="PSAMB.scaffold876size39720.g9337.t1">
    <property type="protein sequence ID" value="PSAMB.scaffold876size39720.g9337.t1"/>
    <property type="gene ID" value="PSAMB.scaffold876size39720.g9337"/>
</dbReference>
<name>A0A914XLZ0_9BILA</name>
<protein>
    <submittedName>
        <fullName evidence="3">Uncharacterized protein</fullName>
    </submittedName>
</protein>
<reference evidence="3" key="1">
    <citation type="submission" date="2022-11" db="UniProtKB">
        <authorList>
            <consortium name="WormBaseParasite"/>
        </authorList>
    </citation>
    <scope>IDENTIFICATION</scope>
</reference>
<accession>A0A914XLZ0</accession>
<keyword evidence="2" id="KW-1185">Reference proteome</keyword>
<evidence type="ECO:0000313" key="3">
    <source>
        <dbReference type="WBParaSite" id="PSAMB.scaffold876size39720.g9337.t1"/>
    </source>
</evidence>
<sequence length="69" mass="7435">MALDIKLLPFVLLIIVSAVQVDAQRLCEAQGTCRNCGNGRFSYYKCTSSIECFSGEGCIAGFCCPGSKF</sequence>
<feature type="signal peptide" evidence="1">
    <location>
        <begin position="1"/>
        <end position="23"/>
    </location>
</feature>
<organism evidence="2 3">
    <name type="scientific">Plectus sambesii</name>
    <dbReference type="NCBI Taxonomy" id="2011161"/>
    <lineage>
        <taxon>Eukaryota</taxon>
        <taxon>Metazoa</taxon>
        <taxon>Ecdysozoa</taxon>
        <taxon>Nematoda</taxon>
        <taxon>Chromadorea</taxon>
        <taxon>Plectida</taxon>
        <taxon>Plectina</taxon>
        <taxon>Plectoidea</taxon>
        <taxon>Plectidae</taxon>
        <taxon>Plectus</taxon>
    </lineage>
</organism>
<feature type="chain" id="PRO_5037871132" evidence="1">
    <location>
        <begin position="24"/>
        <end position="69"/>
    </location>
</feature>
<proteinExistence type="predicted"/>
<dbReference type="Proteomes" id="UP000887566">
    <property type="component" value="Unplaced"/>
</dbReference>
<keyword evidence="1" id="KW-0732">Signal</keyword>
<evidence type="ECO:0000256" key="1">
    <source>
        <dbReference type="SAM" id="SignalP"/>
    </source>
</evidence>
<evidence type="ECO:0000313" key="2">
    <source>
        <dbReference type="Proteomes" id="UP000887566"/>
    </source>
</evidence>
<dbReference type="AlphaFoldDB" id="A0A914XLZ0"/>